<dbReference type="OrthoDB" id="10071013at2759"/>
<evidence type="ECO:0000256" key="1">
    <source>
        <dbReference type="ARBA" id="ARBA00004370"/>
    </source>
</evidence>
<name>A0A4Z2G3U9_9TELE</name>
<dbReference type="PROSITE" id="PS50986">
    <property type="entry name" value="MANSC"/>
    <property type="match status" value="1"/>
</dbReference>
<keyword evidence="10" id="KW-1185">Reference proteome</keyword>
<gene>
    <name evidence="9" type="primary">Mansc1</name>
    <name evidence="9" type="ORF">EYF80_041560</name>
</gene>
<evidence type="ECO:0000259" key="8">
    <source>
        <dbReference type="PROSITE" id="PS50986"/>
    </source>
</evidence>
<evidence type="ECO:0000256" key="5">
    <source>
        <dbReference type="SAM" id="MobiDB-lite"/>
    </source>
</evidence>
<accession>A0A4Z2G3U9</accession>
<dbReference type="Proteomes" id="UP000314294">
    <property type="component" value="Unassembled WGS sequence"/>
</dbReference>
<proteinExistence type="predicted"/>
<feature type="domain" description="MANSC" evidence="8">
    <location>
        <begin position="51"/>
        <end position="134"/>
    </location>
</feature>
<evidence type="ECO:0000256" key="2">
    <source>
        <dbReference type="ARBA" id="ARBA00022729"/>
    </source>
</evidence>
<comment type="caution">
    <text evidence="9">The sequence shown here is derived from an EMBL/GenBank/DDBJ whole genome shotgun (WGS) entry which is preliminary data.</text>
</comment>
<evidence type="ECO:0000256" key="6">
    <source>
        <dbReference type="SAM" id="Phobius"/>
    </source>
</evidence>
<feature type="region of interest" description="Disordered" evidence="5">
    <location>
        <begin position="157"/>
        <end position="271"/>
    </location>
</feature>
<feature type="transmembrane region" description="Helical" evidence="6">
    <location>
        <begin position="285"/>
        <end position="304"/>
    </location>
</feature>
<dbReference type="InterPro" id="IPR011106">
    <property type="entry name" value="MANSC_N"/>
</dbReference>
<organism evidence="9 10">
    <name type="scientific">Liparis tanakae</name>
    <name type="common">Tanaka's snailfish</name>
    <dbReference type="NCBI Taxonomy" id="230148"/>
    <lineage>
        <taxon>Eukaryota</taxon>
        <taxon>Metazoa</taxon>
        <taxon>Chordata</taxon>
        <taxon>Craniata</taxon>
        <taxon>Vertebrata</taxon>
        <taxon>Euteleostomi</taxon>
        <taxon>Actinopterygii</taxon>
        <taxon>Neopterygii</taxon>
        <taxon>Teleostei</taxon>
        <taxon>Neoteleostei</taxon>
        <taxon>Acanthomorphata</taxon>
        <taxon>Eupercaria</taxon>
        <taxon>Perciformes</taxon>
        <taxon>Cottioidei</taxon>
        <taxon>Cottales</taxon>
        <taxon>Liparidae</taxon>
        <taxon>Liparis</taxon>
    </lineage>
</organism>
<feature type="compositionally biased region" description="Low complexity" evidence="5">
    <location>
        <begin position="157"/>
        <end position="247"/>
    </location>
</feature>
<dbReference type="AlphaFoldDB" id="A0A4Z2G3U9"/>
<keyword evidence="6" id="KW-0812">Transmembrane</keyword>
<feature type="chain" id="PRO_5021457221" evidence="7">
    <location>
        <begin position="42"/>
        <end position="328"/>
    </location>
</feature>
<sequence>MEDGARRPGGVPPLFSRPAMTPSAYTLLLLLLVMTSLPVAAVEPETCFSRQHRSAIVNVRQALNRPATAMDSRQVQTERDCVLACCSEDVKPGAKCNMAVFQAHQQVGDDNCFLFHCQAEQDCPLMKAQDGTNTYDIYKGLIHPSTVRPLTMMFTTGQTSTSATTTTTTTTQSTTTTLPTTTTPTTTPTTTTEAPSTTTAPPPILIIATLPPVTPAPSTSSSTSSSSSSTETTTAASTTSTAAPTTKKTNKTSKKLNKISKKNPSDGQGKPALAVASRGAVKSGVVAFMVLGLAVLTLALAIGGRKAMESFDRRHYTRLELNDLHYEV</sequence>
<keyword evidence="2 7" id="KW-0732">Signal</keyword>
<protein>
    <submittedName>
        <fullName evidence="9">MANSC domain-containing protein 1</fullName>
    </submittedName>
</protein>
<evidence type="ECO:0000313" key="10">
    <source>
        <dbReference type="Proteomes" id="UP000314294"/>
    </source>
</evidence>
<dbReference type="EMBL" id="SRLO01000705">
    <property type="protein sequence ID" value="TNN48246.1"/>
    <property type="molecule type" value="Genomic_DNA"/>
</dbReference>
<evidence type="ECO:0000313" key="9">
    <source>
        <dbReference type="EMBL" id="TNN48246.1"/>
    </source>
</evidence>
<keyword evidence="4" id="KW-0325">Glycoprotein</keyword>
<dbReference type="SMART" id="SM00765">
    <property type="entry name" value="MANEC"/>
    <property type="match status" value="1"/>
</dbReference>
<dbReference type="GO" id="GO:0016020">
    <property type="term" value="C:membrane"/>
    <property type="evidence" value="ECO:0007669"/>
    <property type="project" value="UniProtKB-SubCell"/>
</dbReference>
<feature type="signal peptide" evidence="7">
    <location>
        <begin position="1"/>
        <end position="41"/>
    </location>
</feature>
<dbReference type="InterPro" id="IPR013980">
    <property type="entry name" value="MANSC_dom"/>
</dbReference>
<comment type="subcellular location">
    <subcellularLocation>
        <location evidence="1">Membrane</location>
    </subcellularLocation>
</comment>
<reference evidence="9 10" key="1">
    <citation type="submission" date="2019-03" db="EMBL/GenBank/DDBJ databases">
        <title>First draft genome of Liparis tanakae, snailfish: a comprehensive survey of snailfish specific genes.</title>
        <authorList>
            <person name="Kim W."/>
            <person name="Song I."/>
            <person name="Jeong J.-H."/>
            <person name="Kim D."/>
            <person name="Kim S."/>
            <person name="Ryu S."/>
            <person name="Song J.Y."/>
            <person name="Lee S.K."/>
        </authorList>
    </citation>
    <scope>NUCLEOTIDE SEQUENCE [LARGE SCALE GENOMIC DNA]</scope>
    <source>
        <tissue evidence="9">Muscle</tissue>
    </source>
</reference>
<keyword evidence="3 6" id="KW-0472">Membrane</keyword>
<evidence type="ECO:0000256" key="3">
    <source>
        <dbReference type="ARBA" id="ARBA00023136"/>
    </source>
</evidence>
<evidence type="ECO:0000256" key="4">
    <source>
        <dbReference type="ARBA" id="ARBA00023180"/>
    </source>
</evidence>
<keyword evidence="6" id="KW-1133">Transmembrane helix</keyword>
<evidence type="ECO:0000256" key="7">
    <source>
        <dbReference type="SAM" id="SignalP"/>
    </source>
</evidence>
<dbReference type="Pfam" id="PF07502">
    <property type="entry name" value="MANEC"/>
    <property type="match status" value="1"/>
</dbReference>
<feature type="compositionally biased region" description="Basic residues" evidence="5">
    <location>
        <begin position="248"/>
        <end position="261"/>
    </location>
</feature>